<evidence type="ECO:0000256" key="1">
    <source>
        <dbReference type="SAM" id="MobiDB-lite"/>
    </source>
</evidence>
<keyword evidence="3" id="KW-1185">Reference proteome</keyword>
<accession>A0A9P4H197</accession>
<dbReference type="AlphaFoldDB" id="A0A9P4H197"/>
<dbReference type="EMBL" id="ML978251">
    <property type="protein sequence ID" value="KAF2026006.1"/>
    <property type="molecule type" value="Genomic_DNA"/>
</dbReference>
<proteinExistence type="predicted"/>
<organism evidence="2 3">
    <name type="scientific">Setomelanomma holmii</name>
    <dbReference type="NCBI Taxonomy" id="210430"/>
    <lineage>
        <taxon>Eukaryota</taxon>
        <taxon>Fungi</taxon>
        <taxon>Dikarya</taxon>
        <taxon>Ascomycota</taxon>
        <taxon>Pezizomycotina</taxon>
        <taxon>Dothideomycetes</taxon>
        <taxon>Pleosporomycetidae</taxon>
        <taxon>Pleosporales</taxon>
        <taxon>Pleosporineae</taxon>
        <taxon>Phaeosphaeriaceae</taxon>
        <taxon>Setomelanomma</taxon>
    </lineage>
</organism>
<evidence type="ECO:0000313" key="2">
    <source>
        <dbReference type="EMBL" id="KAF2026006.1"/>
    </source>
</evidence>
<comment type="caution">
    <text evidence="2">The sequence shown here is derived from an EMBL/GenBank/DDBJ whole genome shotgun (WGS) entry which is preliminary data.</text>
</comment>
<name>A0A9P4H197_9PLEO</name>
<protein>
    <submittedName>
        <fullName evidence="2">Uncharacterized protein</fullName>
    </submittedName>
</protein>
<gene>
    <name evidence="2" type="ORF">EK21DRAFT_116206</name>
</gene>
<feature type="compositionally biased region" description="Low complexity" evidence="1">
    <location>
        <begin position="201"/>
        <end position="210"/>
    </location>
</feature>
<dbReference type="Proteomes" id="UP000799777">
    <property type="component" value="Unassembled WGS sequence"/>
</dbReference>
<feature type="region of interest" description="Disordered" evidence="1">
    <location>
        <begin position="201"/>
        <end position="221"/>
    </location>
</feature>
<evidence type="ECO:0000313" key="3">
    <source>
        <dbReference type="Proteomes" id="UP000799777"/>
    </source>
</evidence>
<sequence length="221" mass="25118">MPIKHETAAVAAPVAILVQVTHGCKSTRISSTATFFRKRRYVRYFVVQEEEQEQQHSNYNQRLAYHSYSLEALKREDSKAIDRIAEEASATVQAGSSGRDGTSTCRPTQTGSCFAYASRSPRDDEPELKQVVLAVEELVEQVVHGLSTLAIDMLRWLRSAKANEPDVRPLGRMQNKESRQRTARLWARLLCYCIRLVAAEEQQQEPQQKQQQERGLQSVAR</sequence>
<reference evidence="2" key="1">
    <citation type="journal article" date="2020" name="Stud. Mycol.">
        <title>101 Dothideomycetes genomes: a test case for predicting lifestyles and emergence of pathogens.</title>
        <authorList>
            <person name="Haridas S."/>
            <person name="Albert R."/>
            <person name="Binder M."/>
            <person name="Bloem J."/>
            <person name="Labutti K."/>
            <person name="Salamov A."/>
            <person name="Andreopoulos B."/>
            <person name="Baker S."/>
            <person name="Barry K."/>
            <person name="Bills G."/>
            <person name="Bluhm B."/>
            <person name="Cannon C."/>
            <person name="Castanera R."/>
            <person name="Culley D."/>
            <person name="Daum C."/>
            <person name="Ezra D."/>
            <person name="Gonzalez J."/>
            <person name="Henrissat B."/>
            <person name="Kuo A."/>
            <person name="Liang C."/>
            <person name="Lipzen A."/>
            <person name="Lutzoni F."/>
            <person name="Magnuson J."/>
            <person name="Mondo S."/>
            <person name="Nolan M."/>
            <person name="Ohm R."/>
            <person name="Pangilinan J."/>
            <person name="Park H.-J."/>
            <person name="Ramirez L."/>
            <person name="Alfaro M."/>
            <person name="Sun H."/>
            <person name="Tritt A."/>
            <person name="Yoshinaga Y."/>
            <person name="Zwiers L.-H."/>
            <person name="Turgeon B."/>
            <person name="Goodwin S."/>
            <person name="Spatafora J."/>
            <person name="Crous P."/>
            <person name="Grigoriev I."/>
        </authorList>
    </citation>
    <scope>NUCLEOTIDE SEQUENCE</scope>
    <source>
        <strain evidence="2">CBS 110217</strain>
    </source>
</reference>
<dbReference type="OrthoDB" id="3796472at2759"/>